<name>A0ABS1BWM7_9BACT</name>
<dbReference type="PANTHER" id="PTHR43415:SF3">
    <property type="entry name" value="GNAT-FAMILY ACETYLTRANSFERASE"/>
    <property type="match status" value="1"/>
</dbReference>
<dbReference type="Proteomes" id="UP000644147">
    <property type="component" value="Unassembled WGS sequence"/>
</dbReference>
<accession>A0ABS1BWM7</accession>
<evidence type="ECO:0000259" key="1">
    <source>
        <dbReference type="PROSITE" id="PS51186"/>
    </source>
</evidence>
<dbReference type="EMBL" id="JAEHFX010000001">
    <property type="protein sequence ID" value="MBK0401444.1"/>
    <property type="molecule type" value="Genomic_DNA"/>
</dbReference>
<dbReference type="Gene3D" id="3.40.630.30">
    <property type="match status" value="1"/>
</dbReference>
<dbReference type="RefSeq" id="WP_200504077.1">
    <property type="nucleotide sequence ID" value="NZ_JAEHFX010000001.1"/>
</dbReference>
<dbReference type="SUPFAM" id="SSF55729">
    <property type="entry name" value="Acyl-CoA N-acyltransferases (Nat)"/>
    <property type="match status" value="1"/>
</dbReference>
<sequence length="172" mass="19639">MFLSSKNISLRALEPTDLDFLYTLENDASIWEVSNSVAPYSKFILQKYLENAAADIYETRQLRFVISEETHGAVGAVDLFDFEPQHMRAGVGISVLAGFRKKKYASEALELLKKYASELLNLHQLYASVPEDNYASLQLFRKAGFEECGLHKDWLRTSEGWKSVIEFQLIFS</sequence>
<organism evidence="2 3">
    <name type="scientific">Adhaeribacter terrigena</name>
    <dbReference type="NCBI Taxonomy" id="2793070"/>
    <lineage>
        <taxon>Bacteria</taxon>
        <taxon>Pseudomonadati</taxon>
        <taxon>Bacteroidota</taxon>
        <taxon>Cytophagia</taxon>
        <taxon>Cytophagales</taxon>
        <taxon>Hymenobacteraceae</taxon>
        <taxon>Adhaeribacter</taxon>
    </lineage>
</organism>
<dbReference type="Pfam" id="PF13302">
    <property type="entry name" value="Acetyltransf_3"/>
    <property type="match status" value="1"/>
</dbReference>
<evidence type="ECO:0000313" key="2">
    <source>
        <dbReference type="EMBL" id="MBK0401444.1"/>
    </source>
</evidence>
<protein>
    <submittedName>
        <fullName evidence="2">GNAT family N-acetyltransferase</fullName>
    </submittedName>
</protein>
<dbReference type="InterPro" id="IPR000182">
    <property type="entry name" value="GNAT_dom"/>
</dbReference>
<gene>
    <name evidence="2" type="ORF">I5M27_00525</name>
</gene>
<feature type="domain" description="N-acetyltransferase" evidence="1">
    <location>
        <begin position="8"/>
        <end position="172"/>
    </location>
</feature>
<comment type="caution">
    <text evidence="2">The sequence shown here is derived from an EMBL/GenBank/DDBJ whole genome shotgun (WGS) entry which is preliminary data.</text>
</comment>
<reference evidence="2 3" key="1">
    <citation type="submission" date="2020-12" db="EMBL/GenBank/DDBJ databases">
        <title>Bacterial novel species Adhaeribacter sp. BT258 isolated from soil.</title>
        <authorList>
            <person name="Jung H.-Y."/>
        </authorList>
    </citation>
    <scope>NUCLEOTIDE SEQUENCE [LARGE SCALE GENOMIC DNA]</scope>
    <source>
        <strain evidence="2 3">BT258</strain>
    </source>
</reference>
<evidence type="ECO:0000313" key="3">
    <source>
        <dbReference type="Proteomes" id="UP000644147"/>
    </source>
</evidence>
<dbReference type="InterPro" id="IPR016181">
    <property type="entry name" value="Acyl_CoA_acyltransferase"/>
</dbReference>
<keyword evidence="3" id="KW-1185">Reference proteome</keyword>
<dbReference type="PROSITE" id="PS51186">
    <property type="entry name" value="GNAT"/>
    <property type="match status" value="1"/>
</dbReference>
<dbReference type="PANTHER" id="PTHR43415">
    <property type="entry name" value="SPERMIDINE N(1)-ACETYLTRANSFERASE"/>
    <property type="match status" value="1"/>
</dbReference>
<proteinExistence type="predicted"/>